<sequence>MALSKPDAPKTVSGLPVIAQHYLLCGTKDCEKNCQFYCNPCHRPMCEQCRDEHQMSTEANSHEVVPYKQRKIQLPVEKCKDHPNKDIDILCEDCQVPVCSKCATQNHQKHTLKDLETIYSEKFTLCLENIKDIHQVFIPNSQDVQRDIKENAKDIKETMDNVRNMMKTETESLKCLLETVTLDNIEQVNKMEESLMENLQIQDKTYQDYISYLEDLVKKLNGYLSSTKLHDNPLIFSHADQLKTKPMPETVKPVPPVFTAGRHSKEDVNKLLGTVTVQDTKPENRKIKPMKTASTQYNIINSNSLYLIGFLFLLILLVSGLNIYDHTWKQIKENWKKSDMKPTLSLSSSVSKVREYTVQGVHNVHHISLNKSDRVWGSDWNCSLVQTDLLGNLLQKIQPSDNFGFRGYHTVTQDGDLIYTDRENKVINRITQDNTLTEFIKTGYWKPLSIYSSHINGDILVGMIKDGEAKVTRYNKRGEEIQNIQIDINGWTLYDYPHYITENINGDICTSDFIKDAVVVVDKSGQHRFSYTGQGSKFIPYGICTDLLGHIMVADPFSDTVHLLDQDGQFLSLLLPAHDENTGSPCGLCVDEENNLHVGQRNTNKVTVYKYLHS</sequence>
<evidence type="ECO:0000313" key="6">
    <source>
        <dbReference type="Proteomes" id="UP000005408"/>
    </source>
</evidence>
<dbReference type="InterPro" id="IPR047153">
    <property type="entry name" value="TRIM45/56/19-like"/>
</dbReference>
<proteinExistence type="predicted"/>
<keyword evidence="1" id="KW-0863">Zinc-finger</keyword>
<dbReference type="Gene3D" id="3.30.160.60">
    <property type="entry name" value="Classic Zinc Finger"/>
    <property type="match status" value="1"/>
</dbReference>
<dbReference type="EnsemblMetazoa" id="G21889.1">
    <property type="protein sequence ID" value="G21889.1:cds"/>
    <property type="gene ID" value="G21889"/>
</dbReference>
<dbReference type="SUPFAM" id="SSF101898">
    <property type="entry name" value="NHL repeat"/>
    <property type="match status" value="1"/>
</dbReference>
<dbReference type="InterPro" id="IPR011042">
    <property type="entry name" value="6-blade_b-propeller_TolB-like"/>
</dbReference>
<protein>
    <recommendedName>
        <fullName evidence="4">B box-type domain-containing protein</fullName>
    </recommendedName>
</protein>
<dbReference type="GO" id="GO:0061630">
    <property type="term" value="F:ubiquitin protein ligase activity"/>
    <property type="evidence" value="ECO:0007669"/>
    <property type="project" value="TreeGrafter"/>
</dbReference>
<evidence type="ECO:0000313" key="5">
    <source>
        <dbReference type="EnsemblMetazoa" id="G21889.1:cds"/>
    </source>
</evidence>
<dbReference type="Proteomes" id="UP000005408">
    <property type="component" value="Unassembled WGS sequence"/>
</dbReference>
<evidence type="ECO:0000256" key="3">
    <source>
        <dbReference type="SAM" id="Phobius"/>
    </source>
</evidence>
<evidence type="ECO:0000259" key="4">
    <source>
        <dbReference type="PROSITE" id="PS50119"/>
    </source>
</evidence>
<organism evidence="5 6">
    <name type="scientific">Magallana gigas</name>
    <name type="common">Pacific oyster</name>
    <name type="synonym">Crassostrea gigas</name>
    <dbReference type="NCBI Taxonomy" id="29159"/>
    <lineage>
        <taxon>Eukaryota</taxon>
        <taxon>Metazoa</taxon>
        <taxon>Spiralia</taxon>
        <taxon>Lophotrochozoa</taxon>
        <taxon>Mollusca</taxon>
        <taxon>Bivalvia</taxon>
        <taxon>Autobranchia</taxon>
        <taxon>Pteriomorphia</taxon>
        <taxon>Ostreida</taxon>
        <taxon>Ostreoidea</taxon>
        <taxon>Ostreidae</taxon>
        <taxon>Magallana</taxon>
    </lineage>
</organism>
<keyword evidence="3" id="KW-0472">Membrane</keyword>
<keyword evidence="6" id="KW-1185">Reference proteome</keyword>
<dbReference type="PROSITE" id="PS50119">
    <property type="entry name" value="ZF_BBOX"/>
    <property type="match status" value="2"/>
</dbReference>
<keyword evidence="2" id="KW-0175">Coiled coil</keyword>
<dbReference type="Pfam" id="PF00643">
    <property type="entry name" value="zf-B_box"/>
    <property type="match status" value="1"/>
</dbReference>
<dbReference type="GO" id="GO:0008270">
    <property type="term" value="F:zinc ion binding"/>
    <property type="evidence" value="ECO:0007669"/>
    <property type="project" value="UniProtKB-KW"/>
</dbReference>
<reference evidence="5" key="1">
    <citation type="submission" date="2022-08" db="UniProtKB">
        <authorList>
            <consortium name="EnsemblMetazoa"/>
        </authorList>
    </citation>
    <scope>IDENTIFICATION</scope>
    <source>
        <strain evidence="5">05x7-T-G4-1.051#20</strain>
    </source>
</reference>
<name>A0A8W8K4C5_MAGGI</name>
<feature type="transmembrane region" description="Helical" evidence="3">
    <location>
        <begin position="305"/>
        <end position="324"/>
    </location>
</feature>
<dbReference type="GO" id="GO:0006513">
    <property type="term" value="P:protein monoubiquitination"/>
    <property type="evidence" value="ECO:0007669"/>
    <property type="project" value="TreeGrafter"/>
</dbReference>
<dbReference type="OrthoDB" id="10039644at2759"/>
<keyword evidence="3" id="KW-0812">Transmembrane</keyword>
<dbReference type="Gene3D" id="2.120.10.30">
    <property type="entry name" value="TolB, C-terminal domain"/>
    <property type="match status" value="1"/>
</dbReference>
<feature type="domain" description="B box-type" evidence="4">
    <location>
        <begin position="74"/>
        <end position="115"/>
    </location>
</feature>
<keyword evidence="3" id="KW-1133">Transmembrane helix</keyword>
<feature type="domain" description="B box-type" evidence="4">
    <location>
        <begin position="20"/>
        <end position="67"/>
    </location>
</feature>
<feature type="coiled-coil region" evidence="2">
    <location>
        <begin position="145"/>
        <end position="202"/>
    </location>
</feature>
<keyword evidence="1" id="KW-0862">Zinc</keyword>
<evidence type="ECO:0000256" key="1">
    <source>
        <dbReference type="PROSITE-ProRule" id="PRU00024"/>
    </source>
</evidence>
<evidence type="ECO:0000256" key="2">
    <source>
        <dbReference type="SAM" id="Coils"/>
    </source>
</evidence>
<dbReference type="InterPro" id="IPR000315">
    <property type="entry name" value="Znf_B-box"/>
</dbReference>
<dbReference type="SMART" id="SM00336">
    <property type="entry name" value="BBOX"/>
    <property type="match status" value="2"/>
</dbReference>
<keyword evidence="1" id="KW-0479">Metal-binding</keyword>
<dbReference type="CDD" id="cd19756">
    <property type="entry name" value="Bbox2"/>
    <property type="match status" value="1"/>
</dbReference>
<dbReference type="PANTHER" id="PTHR25462:SF229">
    <property type="entry name" value="TRANSCRIPTION INTERMEDIARY FACTOR 1-BETA"/>
    <property type="match status" value="1"/>
</dbReference>
<dbReference type="AlphaFoldDB" id="A0A8W8K4C5"/>
<dbReference type="PANTHER" id="PTHR25462">
    <property type="entry name" value="BONUS, ISOFORM C-RELATED"/>
    <property type="match status" value="1"/>
</dbReference>
<dbReference type="SUPFAM" id="SSF57845">
    <property type="entry name" value="B-box zinc-binding domain"/>
    <property type="match status" value="1"/>
</dbReference>
<accession>A0A8W8K4C5</accession>